<name>A0A5C1QHX9_9SPIO</name>
<gene>
    <name evidence="5" type="ORF">EXM22_02340</name>
</gene>
<evidence type="ECO:0000259" key="4">
    <source>
        <dbReference type="SMART" id="SM00244"/>
    </source>
</evidence>
<dbReference type="AlphaFoldDB" id="A0A5C1QHX9"/>
<keyword evidence="6" id="KW-1185">Reference proteome</keyword>
<evidence type="ECO:0000313" key="6">
    <source>
        <dbReference type="Proteomes" id="UP000324209"/>
    </source>
</evidence>
<dbReference type="PRINTS" id="PR00721">
    <property type="entry name" value="STOMATIN"/>
</dbReference>
<keyword evidence="3" id="KW-0812">Transmembrane</keyword>
<dbReference type="OrthoDB" id="9809197at2"/>
<dbReference type="KEGG" id="ock:EXM22_02340"/>
<dbReference type="Pfam" id="PF01145">
    <property type="entry name" value="Band_7"/>
    <property type="match status" value="1"/>
</dbReference>
<reference evidence="5 6" key="1">
    <citation type="submission" date="2019-02" db="EMBL/GenBank/DDBJ databases">
        <title>Complete Genome Sequence and Methylome Analysis of free living Spirochaetas.</title>
        <authorList>
            <person name="Fomenkov A."/>
            <person name="Dubinina G."/>
            <person name="Leshcheva N."/>
            <person name="Mikheeva N."/>
            <person name="Grabovich M."/>
            <person name="Vincze T."/>
            <person name="Roberts R.J."/>
        </authorList>
    </citation>
    <scope>NUCLEOTIDE SEQUENCE [LARGE SCALE GENOMIC DNA]</scope>
    <source>
        <strain evidence="5 6">K2</strain>
    </source>
</reference>
<evidence type="ECO:0000313" key="5">
    <source>
        <dbReference type="EMBL" id="QEN06888.1"/>
    </source>
</evidence>
<feature type="domain" description="Band 7" evidence="4">
    <location>
        <begin position="113"/>
        <end position="271"/>
    </location>
</feature>
<dbReference type="SUPFAM" id="SSF117892">
    <property type="entry name" value="Band 7/SPFH domain"/>
    <property type="match status" value="1"/>
</dbReference>
<dbReference type="RefSeq" id="WP_149484970.1">
    <property type="nucleotide sequence ID" value="NZ_CP036150.1"/>
</dbReference>
<feature type="transmembrane region" description="Helical" evidence="3">
    <location>
        <begin position="27"/>
        <end position="49"/>
    </location>
</feature>
<protein>
    <submittedName>
        <fullName evidence="5">Slipin family protein</fullName>
    </submittedName>
</protein>
<evidence type="ECO:0000256" key="3">
    <source>
        <dbReference type="SAM" id="Phobius"/>
    </source>
</evidence>
<dbReference type="EMBL" id="CP036150">
    <property type="protein sequence ID" value="QEN06888.1"/>
    <property type="molecule type" value="Genomic_DNA"/>
</dbReference>
<dbReference type="CDD" id="cd13775">
    <property type="entry name" value="SPFH_eoslipins_u3"/>
    <property type="match status" value="1"/>
</dbReference>
<dbReference type="Gene3D" id="3.30.479.30">
    <property type="entry name" value="Band 7 domain"/>
    <property type="match status" value="1"/>
</dbReference>
<dbReference type="GO" id="GO:0005886">
    <property type="term" value="C:plasma membrane"/>
    <property type="evidence" value="ECO:0007669"/>
    <property type="project" value="InterPro"/>
</dbReference>
<feature type="transmembrane region" description="Helical" evidence="3">
    <location>
        <begin position="61"/>
        <end position="90"/>
    </location>
</feature>
<keyword evidence="3" id="KW-0472">Membrane</keyword>
<dbReference type="InterPro" id="IPR001972">
    <property type="entry name" value="Stomatin_HflK_fam"/>
</dbReference>
<dbReference type="Gene3D" id="6.10.250.2090">
    <property type="match status" value="1"/>
</dbReference>
<dbReference type="FunFam" id="3.30.479.30:FF:000004">
    <property type="entry name" value="Putative membrane protease family, stomatin"/>
    <property type="match status" value="1"/>
</dbReference>
<proteinExistence type="inferred from homology"/>
<dbReference type="SMART" id="SM00244">
    <property type="entry name" value="PHB"/>
    <property type="match status" value="1"/>
</dbReference>
<dbReference type="InterPro" id="IPR036013">
    <property type="entry name" value="Band_7/SPFH_dom_sf"/>
</dbReference>
<feature type="transmembrane region" description="Helical" evidence="3">
    <location>
        <begin position="96"/>
        <end position="119"/>
    </location>
</feature>
<evidence type="ECO:0000256" key="2">
    <source>
        <dbReference type="ARBA" id="ARBA00008164"/>
    </source>
</evidence>
<accession>A0A5C1QHX9</accession>
<dbReference type="PANTHER" id="PTHR10264">
    <property type="entry name" value="BAND 7 PROTEIN-RELATED"/>
    <property type="match status" value="1"/>
</dbReference>
<dbReference type="Proteomes" id="UP000324209">
    <property type="component" value="Chromosome"/>
</dbReference>
<dbReference type="PANTHER" id="PTHR10264:SF19">
    <property type="entry name" value="AT06885P-RELATED"/>
    <property type="match status" value="1"/>
</dbReference>
<organism evidence="5 6">
    <name type="scientific">Oceanispirochaeta crateris</name>
    <dbReference type="NCBI Taxonomy" id="2518645"/>
    <lineage>
        <taxon>Bacteria</taxon>
        <taxon>Pseudomonadati</taxon>
        <taxon>Spirochaetota</taxon>
        <taxon>Spirochaetia</taxon>
        <taxon>Spirochaetales</taxon>
        <taxon>Spirochaetaceae</taxon>
        <taxon>Oceanispirochaeta</taxon>
    </lineage>
</organism>
<dbReference type="InterPro" id="IPR043202">
    <property type="entry name" value="Band-7_stomatin-like"/>
</dbReference>
<comment type="subcellular location">
    <subcellularLocation>
        <location evidence="1">Membrane</location>
        <topology evidence="1">Single-pass membrane protein</topology>
    </subcellularLocation>
</comment>
<dbReference type="GO" id="GO:0098552">
    <property type="term" value="C:side of membrane"/>
    <property type="evidence" value="ECO:0007669"/>
    <property type="project" value="UniProtKB-ARBA"/>
</dbReference>
<dbReference type="InterPro" id="IPR001107">
    <property type="entry name" value="Band_7"/>
</dbReference>
<sequence>MNIFQQKLERVKNQGKPILKRDYSYNAFSFLILGGFLALGTLGQFLWGAEFDLENIVQYSAGILFGGIVLILFPLWVMNLLIIIASWMYLPLELSTAYYPLALFSSVGILLSASIELIYHWDKVVVLRMGRFRSVHGPGIFILLPLIDRVAACVDTRIRVTDFSAERAITKDTVPVHVDALCFWMVWDAKQAILEVENFEEAISLSSQTALRDAIGRNDLSTLLSGREQLGHEIQQVLDAKTNPWGVSIMSIEFTDVIIPRELEDAMSKKAQAEREKQSRIILSEAEKEVAKQFRQASEIYGDNQDALQLRAMNMVYEGIRHKSSLMVLPSSALDSMNLGTTMGMASMHQKNVKESEGTQE</sequence>
<evidence type="ECO:0000256" key="1">
    <source>
        <dbReference type="ARBA" id="ARBA00004167"/>
    </source>
</evidence>
<keyword evidence="3" id="KW-1133">Transmembrane helix</keyword>
<comment type="similarity">
    <text evidence="2">Belongs to the band 7/mec-2 family.</text>
</comment>